<protein>
    <submittedName>
        <fullName evidence="1">Uncharacterized protein</fullName>
    </submittedName>
</protein>
<dbReference type="AlphaFoldDB" id="A0A815T899"/>
<sequence>MRTALNISARVIHDEVKSVYGDEAPEETEDKVRPDKPITETTIENIEQVRLLIDDDPHMATEYIQEQTDLRKITACYVPKDLTGLQQTEQVRICKQNLDQRGWVSVPSQADWSKGIK</sequence>
<dbReference type="EMBL" id="CAJNOJ010000655">
    <property type="protein sequence ID" value="CAF1504520.1"/>
    <property type="molecule type" value="Genomic_DNA"/>
</dbReference>
<evidence type="ECO:0000313" key="2">
    <source>
        <dbReference type="Proteomes" id="UP000663852"/>
    </source>
</evidence>
<organism evidence="1 2">
    <name type="scientific">Adineta ricciae</name>
    <name type="common">Rotifer</name>
    <dbReference type="NCBI Taxonomy" id="249248"/>
    <lineage>
        <taxon>Eukaryota</taxon>
        <taxon>Metazoa</taxon>
        <taxon>Spiralia</taxon>
        <taxon>Gnathifera</taxon>
        <taxon>Rotifera</taxon>
        <taxon>Eurotatoria</taxon>
        <taxon>Bdelloidea</taxon>
        <taxon>Adinetida</taxon>
        <taxon>Adinetidae</taxon>
        <taxon>Adineta</taxon>
    </lineage>
</organism>
<comment type="caution">
    <text evidence="1">The sequence shown here is derived from an EMBL/GenBank/DDBJ whole genome shotgun (WGS) entry which is preliminary data.</text>
</comment>
<accession>A0A815T899</accession>
<gene>
    <name evidence="1" type="ORF">EDS130_LOCUS42843</name>
</gene>
<name>A0A815T899_ADIRI</name>
<dbReference type="Proteomes" id="UP000663852">
    <property type="component" value="Unassembled WGS sequence"/>
</dbReference>
<reference evidence="1" key="1">
    <citation type="submission" date="2021-02" db="EMBL/GenBank/DDBJ databases">
        <authorList>
            <person name="Nowell W R."/>
        </authorList>
    </citation>
    <scope>NUCLEOTIDE SEQUENCE</scope>
</reference>
<proteinExistence type="predicted"/>
<dbReference type="OrthoDB" id="8060670at2759"/>
<evidence type="ECO:0000313" key="1">
    <source>
        <dbReference type="EMBL" id="CAF1504520.1"/>
    </source>
</evidence>